<dbReference type="Proteomes" id="UP000054653">
    <property type="component" value="Unassembled WGS sequence"/>
</dbReference>
<keyword evidence="2" id="KW-1185">Reference proteome</keyword>
<proteinExistence type="predicted"/>
<dbReference type="AlphaFoldDB" id="A0A0V0ZX35"/>
<gene>
    <name evidence="1" type="ORF">T03_10485</name>
</gene>
<comment type="caution">
    <text evidence="1">The sequence shown here is derived from an EMBL/GenBank/DDBJ whole genome shotgun (WGS) entry which is preliminary data.</text>
</comment>
<evidence type="ECO:0000313" key="1">
    <source>
        <dbReference type="EMBL" id="KRY17026.1"/>
    </source>
</evidence>
<name>A0A0V0ZX35_TRIBR</name>
<dbReference type="EMBL" id="JYDI01003561">
    <property type="protein sequence ID" value="KRY17026.1"/>
    <property type="molecule type" value="Genomic_DNA"/>
</dbReference>
<evidence type="ECO:0000313" key="2">
    <source>
        <dbReference type="Proteomes" id="UP000054653"/>
    </source>
</evidence>
<organism evidence="1 2">
    <name type="scientific">Trichinella britovi</name>
    <name type="common">Parasitic roundworm</name>
    <dbReference type="NCBI Taxonomy" id="45882"/>
    <lineage>
        <taxon>Eukaryota</taxon>
        <taxon>Metazoa</taxon>
        <taxon>Ecdysozoa</taxon>
        <taxon>Nematoda</taxon>
        <taxon>Enoplea</taxon>
        <taxon>Dorylaimia</taxon>
        <taxon>Trichinellida</taxon>
        <taxon>Trichinellidae</taxon>
        <taxon>Trichinella</taxon>
    </lineage>
</organism>
<reference evidence="1 2" key="1">
    <citation type="submission" date="2015-01" db="EMBL/GenBank/DDBJ databases">
        <title>Evolution of Trichinella species and genotypes.</title>
        <authorList>
            <person name="Korhonen P.K."/>
            <person name="Edoardo P."/>
            <person name="Giuseppe L.R."/>
            <person name="Gasser R.B."/>
        </authorList>
    </citation>
    <scope>NUCLEOTIDE SEQUENCE [LARGE SCALE GENOMIC DNA]</scope>
    <source>
        <strain evidence="1">ISS120</strain>
    </source>
</reference>
<accession>A0A0V0ZX35</accession>
<sequence>MLSLPYGNRLKKHFIPVVTRETSAAYKRLIGCL</sequence>
<protein>
    <submittedName>
        <fullName evidence="1">Uncharacterized protein</fullName>
    </submittedName>
</protein>